<organism evidence="1 2">
    <name type="scientific">Triticum urartu</name>
    <name type="common">Red wild einkorn</name>
    <name type="synonym">Crithodium urartu</name>
    <dbReference type="NCBI Taxonomy" id="4572"/>
    <lineage>
        <taxon>Eukaryota</taxon>
        <taxon>Viridiplantae</taxon>
        <taxon>Streptophyta</taxon>
        <taxon>Embryophyta</taxon>
        <taxon>Tracheophyta</taxon>
        <taxon>Spermatophyta</taxon>
        <taxon>Magnoliopsida</taxon>
        <taxon>Liliopsida</taxon>
        <taxon>Poales</taxon>
        <taxon>Poaceae</taxon>
        <taxon>BOP clade</taxon>
        <taxon>Pooideae</taxon>
        <taxon>Triticodae</taxon>
        <taxon>Triticeae</taxon>
        <taxon>Triticinae</taxon>
        <taxon>Triticum</taxon>
    </lineage>
</organism>
<gene>
    <name evidence="1" type="primary">LOC125530352</name>
</gene>
<reference evidence="1" key="2">
    <citation type="submission" date="2018-03" db="EMBL/GenBank/DDBJ databases">
        <title>The Triticum urartu genome reveals the dynamic nature of wheat genome evolution.</title>
        <authorList>
            <person name="Ling H."/>
            <person name="Ma B."/>
            <person name="Shi X."/>
            <person name="Liu H."/>
            <person name="Dong L."/>
            <person name="Sun H."/>
            <person name="Cao Y."/>
            <person name="Gao Q."/>
            <person name="Zheng S."/>
            <person name="Li Y."/>
            <person name="Yu Y."/>
            <person name="Du H."/>
            <person name="Qi M."/>
            <person name="Li Y."/>
            <person name="Yu H."/>
            <person name="Cui Y."/>
            <person name="Wang N."/>
            <person name="Chen C."/>
            <person name="Wu H."/>
            <person name="Zhao Y."/>
            <person name="Zhang J."/>
            <person name="Li Y."/>
            <person name="Zhou W."/>
            <person name="Zhang B."/>
            <person name="Hu W."/>
            <person name="Eijk M."/>
            <person name="Tang J."/>
            <person name="Witsenboer H."/>
            <person name="Zhao S."/>
            <person name="Li Z."/>
            <person name="Zhang A."/>
            <person name="Wang D."/>
            <person name="Liang C."/>
        </authorList>
    </citation>
    <scope>NUCLEOTIDE SEQUENCE [LARGE SCALE GENOMIC DNA]</scope>
    <source>
        <strain evidence="1">cv. G1812</strain>
    </source>
</reference>
<dbReference type="Gramene" id="TuG1812G0100004524.01.T01">
    <property type="protein sequence ID" value="TuG1812G0100004524.01.T01"/>
    <property type="gene ID" value="TuG1812G0100004524.01"/>
</dbReference>
<dbReference type="KEGG" id="tua:125530352"/>
<sequence>MPASSDYAALLEVNAVNNENAPLEDYVYDKMDGGVHGGGDEEDELQEIEGEVFEASQTATYSKRSKSYTQIEDEVLIRAWEAVSLDAIHGTDQTGKRYWQMIEDKFFRLMPRNVEPTPRTYRPLQGGWDVIKAAVSRWCGCLEQVYNAPPGGTNEADWDKIAAARYRDMPASRGQPFAFEHC</sequence>
<reference evidence="2" key="1">
    <citation type="journal article" date="2013" name="Nature">
        <title>Draft genome of the wheat A-genome progenitor Triticum urartu.</title>
        <authorList>
            <person name="Ling H.Q."/>
            <person name="Zhao S."/>
            <person name="Liu D."/>
            <person name="Wang J."/>
            <person name="Sun H."/>
            <person name="Zhang C."/>
            <person name="Fan H."/>
            <person name="Li D."/>
            <person name="Dong L."/>
            <person name="Tao Y."/>
            <person name="Gao C."/>
            <person name="Wu H."/>
            <person name="Li Y."/>
            <person name="Cui Y."/>
            <person name="Guo X."/>
            <person name="Zheng S."/>
            <person name="Wang B."/>
            <person name="Yu K."/>
            <person name="Liang Q."/>
            <person name="Yang W."/>
            <person name="Lou X."/>
            <person name="Chen J."/>
            <person name="Feng M."/>
            <person name="Jian J."/>
            <person name="Zhang X."/>
            <person name="Luo G."/>
            <person name="Jiang Y."/>
            <person name="Liu J."/>
            <person name="Wang Z."/>
            <person name="Sha Y."/>
            <person name="Zhang B."/>
            <person name="Wu H."/>
            <person name="Tang D."/>
            <person name="Shen Q."/>
            <person name="Xue P."/>
            <person name="Zou S."/>
            <person name="Wang X."/>
            <person name="Liu X."/>
            <person name="Wang F."/>
            <person name="Yang Y."/>
            <person name="An X."/>
            <person name="Dong Z."/>
            <person name="Zhang K."/>
            <person name="Zhang X."/>
            <person name="Luo M.C."/>
            <person name="Dvorak J."/>
            <person name="Tong Y."/>
            <person name="Wang J."/>
            <person name="Yang H."/>
            <person name="Li Z."/>
            <person name="Wang D."/>
            <person name="Zhang A."/>
            <person name="Wang J."/>
        </authorList>
    </citation>
    <scope>NUCLEOTIDE SEQUENCE</scope>
    <source>
        <strain evidence="2">cv. G1812</strain>
    </source>
</reference>
<dbReference type="RefSeq" id="XP_048550715.1">
    <property type="nucleotide sequence ID" value="XM_048694758.1"/>
</dbReference>
<dbReference type="PANTHER" id="PTHR45125:SF37">
    <property type="entry name" value="NO APICAL MERISTEM-ASSOCIATED C-TERMINAL DOMAIN-CONTAINING PROTEIN"/>
    <property type="match status" value="1"/>
</dbReference>
<dbReference type="PANTHER" id="PTHR45125">
    <property type="entry name" value="F21J9.4-RELATED"/>
    <property type="match status" value="1"/>
</dbReference>
<dbReference type="Proteomes" id="UP000015106">
    <property type="component" value="Chromosome 1"/>
</dbReference>
<proteinExistence type="predicted"/>
<evidence type="ECO:0000313" key="2">
    <source>
        <dbReference type="Proteomes" id="UP000015106"/>
    </source>
</evidence>
<keyword evidence="2" id="KW-1185">Reference proteome</keyword>
<dbReference type="EnsemblPlants" id="TuG1812G0100004524.01.T01">
    <property type="protein sequence ID" value="TuG1812G0100004524.01.T01"/>
    <property type="gene ID" value="TuG1812G0100004524.01"/>
</dbReference>
<evidence type="ECO:0000313" key="1">
    <source>
        <dbReference type="EnsemblPlants" id="TuG1812G0100004524.01.T01"/>
    </source>
</evidence>
<dbReference type="GeneID" id="125530352"/>
<accession>A0A8R7P804</accession>
<reference evidence="1" key="3">
    <citation type="submission" date="2022-06" db="UniProtKB">
        <authorList>
            <consortium name="EnsemblPlants"/>
        </authorList>
    </citation>
    <scope>IDENTIFICATION</scope>
</reference>
<name>A0A8R7P804_TRIUA</name>
<dbReference type="AlphaFoldDB" id="A0A8R7P804"/>
<protein>
    <submittedName>
        <fullName evidence="1">Uncharacterized protein</fullName>
    </submittedName>
</protein>